<feature type="transmembrane region" description="Helical" evidence="7">
    <location>
        <begin position="98"/>
        <end position="120"/>
    </location>
</feature>
<dbReference type="Pfam" id="PF16491">
    <property type="entry name" value="Peptidase_M48_N"/>
    <property type="match status" value="1"/>
</dbReference>
<keyword evidence="5 6" id="KW-0482">Metalloprotease</keyword>
<evidence type="ECO:0000259" key="9">
    <source>
        <dbReference type="Pfam" id="PF16491"/>
    </source>
</evidence>
<comment type="similarity">
    <text evidence="6">Belongs to the peptidase M48 family.</text>
</comment>
<evidence type="ECO:0000256" key="6">
    <source>
        <dbReference type="RuleBase" id="RU003983"/>
    </source>
</evidence>
<feature type="transmembrane region" description="Helical" evidence="7">
    <location>
        <begin position="323"/>
        <end position="343"/>
    </location>
</feature>
<evidence type="ECO:0000256" key="2">
    <source>
        <dbReference type="ARBA" id="ARBA00022723"/>
    </source>
</evidence>
<dbReference type="PANTHER" id="PTHR10120">
    <property type="entry name" value="CAAX PRENYL PROTEASE 1"/>
    <property type="match status" value="1"/>
</dbReference>
<keyword evidence="1 6" id="KW-0645">Protease</keyword>
<dbReference type="InterPro" id="IPR001915">
    <property type="entry name" value="Peptidase_M48"/>
</dbReference>
<evidence type="ECO:0000256" key="3">
    <source>
        <dbReference type="ARBA" id="ARBA00022801"/>
    </source>
</evidence>
<sequence length="416" mass="45859">MVVNAAYLIGTGGEAMILTALAAAAFDPEAATQAYLSTLNGAARAKSDAYFEGGYWLLLWGALVTVLVAWIELRFGWSAKWSGWAARVGKRRWLQPALYAFPFVLVTGLLTLPWTIYTDFLREHQYGLSNQSFAAWAGDALKALLVNLILIPPVLMGVYAVIRRSPKRWWLYGALVVSAFTLIGAVIAPVFIAPIFNSYKPMAAGPLRDQILAMAHAQHIPAENVYVFDASKQTKRISANVSGLGPTIRISLNDNLLNRTSPAEVKAVMGHEMGHYVLGHVWRGFLAITTVFLVLFLLLWWSAPRLLARYGQGWGVTEVSDPASLPLLVAIASVLFLVMTPVLNTIVRTQEAEADAFGLDAAREPDGFAAVSMKLSEYRKISPTPVEEFIFYDHPSGENRVRRSMQWKAQHLNEAP</sequence>
<keyword evidence="2" id="KW-0479">Metal-binding</keyword>
<comment type="caution">
    <text evidence="10">The sequence shown here is derived from an EMBL/GenBank/DDBJ whole genome shotgun (WGS) entry which is preliminary data.</text>
</comment>
<evidence type="ECO:0000313" key="11">
    <source>
        <dbReference type="Proteomes" id="UP001597115"/>
    </source>
</evidence>
<feature type="transmembrane region" description="Helical" evidence="7">
    <location>
        <begin position="55"/>
        <end position="77"/>
    </location>
</feature>
<dbReference type="CDD" id="cd07343">
    <property type="entry name" value="M48A_Zmpste24p_like"/>
    <property type="match status" value="1"/>
</dbReference>
<feature type="domain" description="Peptidase M48" evidence="8">
    <location>
        <begin position="205"/>
        <end position="403"/>
    </location>
</feature>
<keyword evidence="7" id="KW-0472">Membrane</keyword>
<feature type="domain" description="CAAX prenyl protease 1 N-terminal" evidence="9">
    <location>
        <begin position="45"/>
        <end position="197"/>
    </location>
</feature>
<dbReference type="Proteomes" id="UP001597115">
    <property type="component" value="Unassembled WGS sequence"/>
</dbReference>
<keyword evidence="3 6" id="KW-0378">Hydrolase</keyword>
<comment type="cofactor">
    <cofactor evidence="6">
        <name>Zn(2+)</name>
        <dbReference type="ChEBI" id="CHEBI:29105"/>
    </cofactor>
    <text evidence="6">Binds 1 zinc ion per subunit.</text>
</comment>
<dbReference type="InterPro" id="IPR027057">
    <property type="entry name" value="CAXX_Prtase_1"/>
</dbReference>
<feature type="transmembrane region" description="Helical" evidence="7">
    <location>
        <begin position="140"/>
        <end position="162"/>
    </location>
</feature>
<name>A0ABW4I416_9SPHN</name>
<evidence type="ECO:0000313" key="10">
    <source>
        <dbReference type="EMBL" id="MFD1612704.1"/>
    </source>
</evidence>
<accession>A0ABW4I416</accession>
<dbReference type="InterPro" id="IPR032456">
    <property type="entry name" value="Peptidase_M48_N"/>
</dbReference>
<evidence type="ECO:0000256" key="5">
    <source>
        <dbReference type="ARBA" id="ARBA00023049"/>
    </source>
</evidence>
<keyword evidence="7" id="KW-1133">Transmembrane helix</keyword>
<dbReference type="RefSeq" id="WP_380889856.1">
    <property type="nucleotide sequence ID" value="NZ_JBHUDY010000001.1"/>
</dbReference>
<evidence type="ECO:0000256" key="7">
    <source>
        <dbReference type="SAM" id="Phobius"/>
    </source>
</evidence>
<organism evidence="10 11">
    <name type="scientific">Sphingomonas tabacisoli</name>
    <dbReference type="NCBI Taxonomy" id="2249466"/>
    <lineage>
        <taxon>Bacteria</taxon>
        <taxon>Pseudomonadati</taxon>
        <taxon>Pseudomonadota</taxon>
        <taxon>Alphaproteobacteria</taxon>
        <taxon>Sphingomonadales</taxon>
        <taxon>Sphingomonadaceae</taxon>
        <taxon>Sphingomonas</taxon>
    </lineage>
</organism>
<dbReference type="Pfam" id="PF01435">
    <property type="entry name" value="Peptidase_M48"/>
    <property type="match status" value="1"/>
</dbReference>
<keyword evidence="4 6" id="KW-0862">Zinc</keyword>
<feature type="transmembrane region" description="Helical" evidence="7">
    <location>
        <begin position="281"/>
        <end position="302"/>
    </location>
</feature>
<dbReference type="Gene3D" id="3.30.2010.10">
    <property type="entry name" value="Metalloproteases ('zincins'), catalytic domain"/>
    <property type="match status" value="1"/>
</dbReference>
<protein>
    <submittedName>
        <fullName evidence="10">M48 family metallopeptidase</fullName>
    </submittedName>
</protein>
<dbReference type="EMBL" id="JBHUDY010000001">
    <property type="protein sequence ID" value="MFD1612704.1"/>
    <property type="molecule type" value="Genomic_DNA"/>
</dbReference>
<feature type="transmembrane region" description="Helical" evidence="7">
    <location>
        <begin position="169"/>
        <end position="192"/>
    </location>
</feature>
<keyword evidence="11" id="KW-1185">Reference proteome</keyword>
<gene>
    <name evidence="10" type="ORF">ACFSCW_12920</name>
</gene>
<evidence type="ECO:0000256" key="1">
    <source>
        <dbReference type="ARBA" id="ARBA00022670"/>
    </source>
</evidence>
<evidence type="ECO:0000259" key="8">
    <source>
        <dbReference type="Pfam" id="PF01435"/>
    </source>
</evidence>
<evidence type="ECO:0000256" key="4">
    <source>
        <dbReference type="ARBA" id="ARBA00022833"/>
    </source>
</evidence>
<keyword evidence="7" id="KW-0812">Transmembrane</keyword>
<proteinExistence type="inferred from homology"/>
<reference evidence="11" key="1">
    <citation type="journal article" date="2019" name="Int. J. Syst. Evol. Microbiol.">
        <title>The Global Catalogue of Microorganisms (GCM) 10K type strain sequencing project: providing services to taxonomists for standard genome sequencing and annotation.</title>
        <authorList>
            <consortium name="The Broad Institute Genomics Platform"/>
            <consortium name="The Broad Institute Genome Sequencing Center for Infectious Disease"/>
            <person name="Wu L."/>
            <person name="Ma J."/>
        </authorList>
    </citation>
    <scope>NUCLEOTIDE SEQUENCE [LARGE SCALE GENOMIC DNA]</scope>
    <source>
        <strain evidence="11">CGMCC 1.16275</strain>
    </source>
</reference>